<gene>
    <name evidence="3" type="ORF">DFR68_11088</name>
</gene>
<dbReference type="GO" id="GO:0004252">
    <property type="term" value="F:serine-type endopeptidase activity"/>
    <property type="evidence" value="ECO:0007669"/>
    <property type="project" value="InterPro"/>
</dbReference>
<organism evidence="3 4">
    <name type="scientific">Nocardia mexicana</name>
    <dbReference type="NCBI Taxonomy" id="279262"/>
    <lineage>
        <taxon>Bacteria</taxon>
        <taxon>Bacillati</taxon>
        <taxon>Actinomycetota</taxon>
        <taxon>Actinomycetes</taxon>
        <taxon>Mycobacteriales</taxon>
        <taxon>Nocardiaceae</taxon>
        <taxon>Nocardia</taxon>
    </lineage>
</organism>
<dbReference type="GO" id="GO:0006508">
    <property type="term" value="P:proteolysis"/>
    <property type="evidence" value="ECO:0007669"/>
    <property type="project" value="InterPro"/>
</dbReference>
<keyword evidence="4" id="KW-1185">Reference proteome</keyword>
<dbReference type="SUPFAM" id="SSF50494">
    <property type="entry name" value="Trypsin-like serine proteases"/>
    <property type="match status" value="1"/>
</dbReference>
<dbReference type="InterPro" id="IPR001254">
    <property type="entry name" value="Trypsin_dom"/>
</dbReference>
<feature type="domain" description="Peptidase S1" evidence="2">
    <location>
        <begin position="270"/>
        <end position="417"/>
    </location>
</feature>
<dbReference type="Gene3D" id="2.40.10.10">
    <property type="entry name" value="Trypsin-like serine proteases"/>
    <property type="match status" value="2"/>
</dbReference>
<evidence type="ECO:0000313" key="4">
    <source>
        <dbReference type="Proteomes" id="UP000255355"/>
    </source>
</evidence>
<dbReference type="CDD" id="cd21112">
    <property type="entry name" value="alphaLP-like"/>
    <property type="match status" value="1"/>
</dbReference>
<evidence type="ECO:0000256" key="1">
    <source>
        <dbReference type="SAM" id="MobiDB-lite"/>
    </source>
</evidence>
<protein>
    <submittedName>
        <fullName evidence="3">Trypsin</fullName>
    </submittedName>
</protein>
<proteinExistence type="predicted"/>
<reference evidence="3 4" key="1">
    <citation type="submission" date="2018-07" db="EMBL/GenBank/DDBJ databases">
        <title>Genomic Encyclopedia of Type Strains, Phase IV (KMG-IV): sequencing the most valuable type-strain genomes for metagenomic binning, comparative biology and taxonomic classification.</title>
        <authorList>
            <person name="Goeker M."/>
        </authorList>
    </citation>
    <scope>NUCLEOTIDE SEQUENCE [LARGE SCALE GENOMIC DNA]</scope>
    <source>
        <strain evidence="3 4">DSM 44952</strain>
    </source>
</reference>
<sequence>MHNPYSRHMLLPRIRLSPPAAGRHPHTRRRNRRALPLVAASMLVLGPLAATASAEPVPAPAPNLPTDLISAVTRDLHISPDEYMHRADVAQKVGAFATNAQRQYPQAFAGAWLDDAGKAVVALAQGQGSDAARKSAQDAGFQVKDVAKSETVLRSEKNAFQQWLSTQPEAVAQAVRGVVVDTVNNSIAVRVDKAGLPMPGFVDPARVIVMPKAPVGPEESDVAQATPIAGEQGPGAYAGGDGYASVAGKMKLVCSAGFNGLDRNDNIVNITAGHCDPNIPAAGTANAPGMFELLPGNKTGAQLGTFQKSVLGEQDYSIVAIDDAARDRFSNNMVRQGNGAPIAISGVATPVVGAPVCKSGSRTGFSCGVVNAVDQTVQVGDRDLTQAFSVNICALPGDSGGPIVTGTQALGISSASSVADYPICEIPNIIGALTGNAPQLFAQPVSVVLSDNPGLRVRTS</sequence>
<dbReference type="Proteomes" id="UP000255355">
    <property type="component" value="Unassembled WGS sequence"/>
</dbReference>
<dbReference type="InterPro" id="IPR043504">
    <property type="entry name" value="Peptidase_S1_PA_chymotrypsin"/>
</dbReference>
<evidence type="ECO:0000313" key="3">
    <source>
        <dbReference type="EMBL" id="RDI46683.1"/>
    </source>
</evidence>
<evidence type="ECO:0000259" key="2">
    <source>
        <dbReference type="Pfam" id="PF00089"/>
    </source>
</evidence>
<name>A0A370GXT1_9NOCA</name>
<accession>A0A370GXT1</accession>
<dbReference type="Gene3D" id="3.30.300.50">
    <property type="match status" value="1"/>
</dbReference>
<dbReference type="InterPro" id="IPR035070">
    <property type="entry name" value="Streptogrisin_prodomain"/>
</dbReference>
<dbReference type="Pfam" id="PF00089">
    <property type="entry name" value="Trypsin"/>
    <property type="match status" value="1"/>
</dbReference>
<dbReference type="EMBL" id="QQAZ01000010">
    <property type="protein sequence ID" value="RDI46683.1"/>
    <property type="molecule type" value="Genomic_DNA"/>
</dbReference>
<feature type="region of interest" description="Disordered" evidence="1">
    <location>
        <begin position="12"/>
        <end position="31"/>
    </location>
</feature>
<dbReference type="STRING" id="1210089.GCA_001613165_06840"/>
<comment type="caution">
    <text evidence="3">The sequence shown here is derived from an EMBL/GenBank/DDBJ whole genome shotgun (WGS) entry which is preliminary data.</text>
</comment>
<dbReference type="AlphaFoldDB" id="A0A370GXT1"/>
<dbReference type="InterPro" id="IPR009003">
    <property type="entry name" value="Peptidase_S1_PA"/>
</dbReference>